<sequence length="91" mass="10167">MENVTLTVRVVSVSEPRRVDTKYGEALVARAVVADETGEITLTLWRGQIDLVKPGYTIRVENAFAREYKGRVELSVGKQGRITVIYRGEKG</sequence>
<dbReference type="PANTHER" id="PTHR13356:SF0">
    <property type="entry name" value="SOSS COMPLEX SUBUNIT B HOMOLOG"/>
    <property type="match status" value="1"/>
</dbReference>
<dbReference type="GO" id="GO:0010212">
    <property type="term" value="P:response to ionizing radiation"/>
    <property type="evidence" value="ECO:0007669"/>
    <property type="project" value="TreeGrafter"/>
</dbReference>
<dbReference type="InterPro" id="IPR012340">
    <property type="entry name" value="NA-bd_OB-fold"/>
</dbReference>
<protein>
    <submittedName>
        <fullName evidence="3">DNA-binding protein</fullName>
    </submittedName>
</protein>
<reference evidence="3" key="1">
    <citation type="journal article" date="2020" name="mSystems">
        <title>Genome- and Community-Level Interaction Insights into Carbon Utilization and Element Cycling Functions of Hydrothermarchaeota in Hydrothermal Sediment.</title>
        <authorList>
            <person name="Zhou Z."/>
            <person name="Liu Y."/>
            <person name="Xu W."/>
            <person name="Pan J."/>
            <person name="Luo Z.H."/>
            <person name="Li M."/>
        </authorList>
    </citation>
    <scope>NUCLEOTIDE SEQUENCE [LARGE SCALE GENOMIC DNA]</scope>
    <source>
        <strain evidence="3">SpSt-110</strain>
    </source>
</reference>
<dbReference type="AlphaFoldDB" id="A0A7J3XYX9"/>
<evidence type="ECO:0000259" key="2">
    <source>
        <dbReference type="Pfam" id="PF21473"/>
    </source>
</evidence>
<dbReference type="Pfam" id="PF21473">
    <property type="entry name" value="OB_Ssb-like"/>
    <property type="match status" value="1"/>
</dbReference>
<dbReference type="GO" id="GO:0003677">
    <property type="term" value="F:DNA binding"/>
    <property type="evidence" value="ECO:0007669"/>
    <property type="project" value="UniProtKB-KW"/>
</dbReference>
<feature type="domain" description="Single-stranded DNA binding protein Ssb-like OB fold" evidence="2">
    <location>
        <begin position="3"/>
        <end position="83"/>
    </location>
</feature>
<dbReference type="PANTHER" id="PTHR13356">
    <property type="entry name" value="OB FOLD NUCLEIC ACID BINDING PROTEIN-RELATED"/>
    <property type="match status" value="1"/>
</dbReference>
<accession>A0A7J3XYX9</accession>
<gene>
    <name evidence="3" type="ORF">ENM60_03845</name>
</gene>
<comment type="caution">
    <text evidence="3">The sequence shown here is derived from an EMBL/GenBank/DDBJ whole genome shotgun (WGS) entry which is preliminary data.</text>
</comment>
<evidence type="ECO:0000313" key="3">
    <source>
        <dbReference type="EMBL" id="HHP67907.1"/>
    </source>
</evidence>
<dbReference type="InterPro" id="IPR048970">
    <property type="entry name" value="OB_Ssb-like"/>
</dbReference>
<dbReference type="EMBL" id="DRYK01000055">
    <property type="protein sequence ID" value="HHP67907.1"/>
    <property type="molecule type" value="Genomic_DNA"/>
</dbReference>
<dbReference type="GO" id="GO:0000724">
    <property type="term" value="P:double-strand break repair via homologous recombination"/>
    <property type="evidence" value="ECO:0007669"/>
    <property type="project" value="TreeGrafter"/>
</dbReference>
<dbReference type="CDD" id="cd04491">
    <property type="entry name" value="SoSSB_OBF"/>
    <property type="match status" value="1"/>
</dbReference>
<dbReference type="Gene3D" id="2.40.50.140">
    <property type="entry name" value="Nucleic acid-binding proteins"/>
    <property type="match status" value="1"/>
</dbReference>
<name>A0A7J3XYX9_9CREN</name>
<dbReference type="InterPro" id="IPR051231">
    <property type="entry name" value="SOSS-B"/>
</dbReference>
<keyword evidence="1 3" id="KW-0238">DNA-binding</keyword>
<proteinExistence type="predicted"/>
<dbReference type="SUPFAM" id="SSF50249">
    <property type="entry name" value="Nucleic acid-binding proteins"/>
    <property type="match status" value="1"/>
</dbReference>
<organism evidence="3">
    <name type="scientific">Thermogladius calderae</name>
    <dbReference type="NCBI Taxonomy" id="1200300"/>
    <lineage>
        <taxon>Archaea</taxon>
        <taxon>Thermoproteota</taxon>
        <taxon>Thermoprotei</taxon>
        <taxon>Desulfurococcales</taxon>
        <taxon>Desulfurococcaceae</taxon>
        <taxon>Thermogladius</taxon>
    </lineage>
</organism>
<evidence type="ECO:0000256" key="1">
    <source>
        <dbReference type="ARBA" id="ARBA00023125"/>
    </source>
</evidence>